<dbReference type="AlphaFoldDB" id="A0A8B7YDQ4"/>
<reference evidence="9" key="1">
    <citation type="submission" date="2025-08" db="UniProtKB">
        <authorList>
            <consortium name="RefSeq"/>
        </authorList>
    </citation>
    <scope>IDENTIFICATION</scope>
</reference>
<feature type="compositionally biased region" description="Acidic residues" evidence="5">
    <location>
        <begin position="230"/>
        <end position="252"/>
    </location>
</feature>
<keyword evidence="3 6" id="KW-1133">Transmembrane helix</keyword>
<proteinExistence type="predicted"/>
<keyword evidence="2 6" id="KW-0812">Transmembrane</keyword>
<evidence type="ECO:0000256" key="4">
    <source>
        <dbReference type="ARBA" id="ARBA00023136"/>
    </source>
</evidence>
<comment type="subcellular location">
    <subcellularLocation>
        <location evidence="1">Membrane</location>
        <topology evidence="1">Multi-pass membrane protein</topology>
    </subcellularLocation>
</comment>
<sequence length="546" mass="60035">MGKTSDAIHALKESLRILTVEPIVFVLSMTNFMRTPSSQLLVLHKVCLLSYNDTICSDGGDTAIENDVQADAAYWNFYLKLALFIPGAVVSSLYGPLSDRLGRRMFLIMPSLGNILGAASFLLQTYFPKMPLDYLIASEVAVGLSGNIVTSYIVAKSYLCDVTDSSNRTKRLGVMKALSHVGGPIGAFLFGVLVDQSGFAAIYFILVVIHGFVILYVIFWLQETVYSESDQEMSSGDDEDEVDETDAEDDSVQEDRETETDGHTKLKNGENIKNAKNEQVESDDSKEDEHGCNETRRSIRQSLTEVWKGVRSMLLLCFRERQGSSRKYLLLAMLIGIIHNVCSSAESDLIVFYTKHSPLNWTATTIGIFIALRTALKAVTLALGVPLIFKVVKNHTMQLDLGLACVGILSISVALTMTAFAQSTSVMMIAAVVGMLVSFPSVAITAFKSKLVDPHEYGSLFAVTALIQTLMSVASSGLFNNLYTVFLPVWPGLSFIVIVGFYALSLLIILYIWCDINSKSQEEDMMTDCGPTYKALKNIEDGKTEE</sequence>
<feature type="domain" description="Major facilitator superfamily (MFS) profile" evidence="7">
    <location>
        <begin position="23"/>
        <end position="517"/>
    </location>
</feature>
<dbReference type="InterPro" id="IPR020846">
    <property type="entry name" value="MFS_dom"/>
</dbReference>
<feature type="compositionally biased region" description="Basic and acidic residues" evidence="5">
    <location>
        <begin position="253"/>
        <end position="279"/>
    </location>
</feature>
<feature type="region of interest" description="Disordered" evidence="5">
    <location>
        <begin position="230"/>
        <end position="296"/>
    </location>
</feature>
<dbReference type="InterPro" id="IPR011701">
    <property type="entry name" value="MFS"/>
</dbReference>
<feature type="transmembrane region" description="Helical" evidence="6">
    <location>
        <begin position="134"/>
        <end position="154"/>
    </location>
</feature>
<evidence type="ECO:0000256" key="2">
    <source>
        <dbReference type="ARBA" id="ARBA00022692"/>
    </source>
</evidence>
<name>A0A8B7YDQ4_ACAPL</name>
<dbReference type="PANTHER" id="PTHR23507">
    <property type="entry name" value="ZGC:174356"/>
    <property type="match status" value="1"/>
</dbReference>
<feature type="transmembrane region" description="Helical" evidence="6">
    <location>
        <begin position="106"/>
        <end position="128"/>
    </location>
</feature>
<organism evidence="8 9">
    <name type="scientific">Acanthaster planci</name>
    <name type="common">Crown-of-thorns starfish</name>
    <dbReference type="NCBI Taxonomy" id="133434"/>
    <lineage>
        <taxon>Eukaryota</taxon>
        <taxon>Metazoa</taxon>
        <taxon>Echinodermata</taxon>
        <taxon>Eleutherozoa</taxon>
        <taxon>Asterozoa</taxon>
        <taxon>Asteroidea</taxon>
        <taxon>Valvatacea</taxon>
        <taxon>Valvatida</taxon>
        <taxon>Acanthasteridae</taxon>
        <taxon>Acanthaster</taxon>
    </lineage>
</organism>
<evidence type="ECO:0000313" key="9">
    <source>
        <dbReference type="RefSeq" id="XP_022090697.1"/>
    </source>
</evidence>
<protein>
    <submittedName>
        <fullName evidence="9">Proton-coupled folate transporter-like</fullName>
    </submittedName>
</protein>
<evidence type="ECO:0000256" key="3">
    <source>
        <dbReference type="ARBA" id="ARBA00022989"/>
    </source>
</evidence>
<feature type="transmembrane region" description="Helical" evidence="6">
    <location>
        <begin position="426"/>
        <end position="447"/>
    </location>
</feature>
<dbReference type="Gene3D" id="1.20.1250.20">
    <property type="entry name" value="MFS general substrate transporter like domains"/>
    <property type="match status" value="1"/>
</dbReference>
<dbReference type="GeneID" id="110979312"/>
<dbReference type="InterPro" id="IPR036259">
    <property type="entry name" value="MFS_trans_sf"/>
</dbReference>
<dbReference type="SUPFAM" id="SSF103473">
    <property type="entry name" value="MFS general substrate transporter"/>
    <property type="match status" value="1"/>
</dbReference>
<dbReference type="PANTHER" id="PTHR23507:SF1">
    <property type="entry name" value="FI18259P1-RELATED"/>
    <property type="match status" value="1"/>
</dbReference>
<keyword evidence="8" id="KW-1185">Reference proteome</keyword>
<feature type="transmembrane region" description="Helical" evidence="6">
    <location>
        <begin position="401"/>
        <end position="420"/>
    </location>
</feature>
<evidence type="ECO:0000256" key="6">
    <source>
        <dbReference type="SAM" id="Phobius"/>
    </source>
</evidence>
<dbReference type="OrthoDB" id="419734at2759"/>
<feature type="transmembrane region" description="Helical" evidence="6">
    <location>
        <begin position="174"/>
        <end position="194"/>
    </location>
</feature>
<gene>
    <name evidence="9" type="primary">LOC110979312</name>
</gene>
<dbReference type="RefSeq" id="XP_022090697.1">
    <property type="nucleotide sequence ID" value="XM_022235005.1"/>
</dbReference>
<feature type="transmembrane region" description="Helical" evidence="6">
    <location>
        <begin position="77"/>
        <end position="94"/>
    </location>
</feature>
<dbReference type="OMA" id="WIALEPC"/>
<feature type="transmembrane region" description="Helical" evidence="6">
    <location>
        <begin position="489"/>
        <end position="513"/>
    </location>
</feature>
<evidence type="ECO:0000256" key="5">
    <source>
        <dbReference type="SAM" id="MobiDB-lite"/>
    </source>
</evidence>
<evidence type="ECO:0000259" key="7">
    <source>
        <dbReference type="PROSITE" id="PS50850"/>
    </source>
</evidence>
<dbReference type="KEGG" id="aplc:110979312"/>
<feature type="transmembrane region" description="Helical" evidence="6">
    <location>
        <begin position="328"/>
        <end position="354"/>
    </location>
</feature>
<evidence type="ECO:0000313" key="8">
    <source>
        <dbReference type="Proteomes" id="UP000694845"/>
    </source>
</evidence>
<feature type="transmembrane region" description="Helical" evidence="6">
    <location>
        <begin position="366"/>
        <end position="389"/>
    </location>
</feature>
<keyword evidence="4 6" id="KW-0472">Membrane</keyword>
<feature type="transmembrane region" description="Helical" evidence="6">
    <location>
        <begin position="200"/>
        <end position="221"/>
    </location>
</feature>
<dbReference type="PROSITE" id="PS50850">
    <property type="entry name" value="MFS"/>
    <property type="match status" value="1"/>
</dbReference>
<dbReference type="Pfam" id="PF07690">
    <property type="entry name" value="MFS_1"/>
    <property type="match status" value="1"/>
</dbReference>
<dbReference type="Proteomes" id="UP000694845">
    <property type="component" value="Unplaced"/>
</dbReference>
<dbReference type="GO" id="GO:0016020">
    <property type="term" value="C:membrane"/>
    <property type="evidence" value="ECO:0007669"/>
    <property type="project" value="UniProtKB-SubCell"/>
</dbReference>
<evidence type="ECO:0000256" key="1">
    <source>
        <dbReference type="ARBA" id="ARBA00004141"/>
    </source>
</evidence>
<feature type="compositionally biased region" description="Basic and acidic residues" evidence="5">
    <location>
        <begin position="287"/>
        <end position="296"/>
    </location>
</feature>
<feature type="transmembrane region" description="Helical" evidence="6">
    <location>
        <begin position="459"/>
        <end position="483"/>
    </location>
</feature>
<accession>A0A8B7YDQ4</accession>
<dbReference type="GO" id="GO:0022857">
    <property type="term" value="F:transmembrane transporter activity"/>
    <property type="evidence" value="ECO:0007669"/>
    <property type="project" value="InterPro"/>
</dbReference>